<proteinExistence type="predicted"/>
<evidence type="ECO:0000313" key="3">
    <source>
        <dbReference type="EMBL" id="MDH2049054.1"/>
    </source>
</evidence>
<dbReference type="InterPro" id="IPR012373">
    <property type="entry name" value="Ferrdict_sens_TM"/>
</dbReference>
<dbReference type="Proteomes" id="UP001161276">
    <property type="component" value="Unassembled WGS sequence"/>
</dbReference>
<evidence type="ECO:0000259" key="1">
    <source>
        <dbReference type="Pfam" id="PF04773"/>
    </source>
</evidence>
<dbReference type="InterPro" id="IPR032623">
    <property type="entry name" value="FecR_N"/>
</dbReference>
<feature type="domain" description="FecR protein" evidence="1">
    <location>
        <begin position="142"/>
        <end position="233"/>
    </location>
</feature>
<dbReference type="InterPro" id="IPR006860">
    <property type="entry name" value="FecR"/>
</dbReference>
<accession>A0AA43AZS9</accession>
<evidence type="ECO:0000259" key="2">
    <source>
        <dbReference type="Pfam" id="PF16220"/>
    </source>
</evidence>
<feature type="domain" description="FecR N-terminal" evidence="2">
    <location>
        <begin position="18"/>
        <end position="58"/>
    </location>
</feature>
<reference evidence="3" key="1">
    <citation type="submission" date="2022-09" db="EMBL/GenBank/DDBJ databases">
        <title>Intensive care unit water sources are persistently colonized with multi-drug resistant bacteria and are the site of extensive horizontal gene transfer of antibiotic resistance genes.</title>
        <authorList>
            <person name="Diorio-Toth L."/>
        </authorList>
    </citation>
    <scope>NUCLEOTIDE SEQUENCE</scope>
    <source>
        <strain evidence="3">GD03676</strain>
    </source>
</reference>
<organism evidence="3 4">
    <name type="scientific">Achromobacter marplatensis</name>
    <dbReference type="NCBI Taxonomy" id="470868"/>
    <lineage>
        <taxon>Bacteria</taxon>
        <taxon>Pseudomonadati</taxon>
        <taxon>Pseudomonadota</taxon>
        <taxon>Betaproteobacteria</taxon>
        <taxon>Burkholderiales</taxon>
        <taxon>Alcaligenaceae</taxon>
        <taxon>Achromobacter</taxon>
    </lineage>
</organism>
<dbReference type="PIRSF" id="PIRSF018266">
    <property type="entry name" value="FecR"/>
    <property type="match status" value="1"/>
</dbReference>
<dbReference type="GO" id="GO:0016989">
    <property type="term" value="F:sigma factor antagonist activity"/>
    <property type="evidence" value="ECO:0007669"/>
    <property type="project" value="TreeGrafter"/>
</dbReference>
<dbReference type="RefSeq" id="WP_280025539.1">
    <property type="nucleotide sequence ID" value="NZ_CBDHFV010000045.1"/>
</dbReference>
<dbReference type="Pfam" id="PF16220">
    <property type="entry name" value="DUF4880"/>
    <property type="match status" value="1"/>
</dbReference>
<protein>
    <submittedName>
        <fullName evidence="3">FecR family protein</fullName>
    </submittedName>
</protein>
<gene>
    <name evidence="3" type="ORF">N5K24_01490</name>
</gene>
<name>A0AA43AZS9_9BURK</name>
<dbReference type="Gene3D" id="3.55.50.30">
    <property type="match status" value="1"/>
</dbReference>
<comment type="caution">
    <text evidence="3">The sequence shown here is derived from an EMBL/GenBank/DDBJ whole genome shotgun (WGS) entry which is preliminary data.</text>
</comment>
<sequence length="351" mass="37731">MIRAATSSPAGSTDLRETAAEWLVRRQDASWSAEDERELAAWLDADPAHRQAFDSASRTWQDFSAVPRPVLATDATPARMPSSEFKPGVKPRPKLEGGGFWAALTGRPAVAQMAATVCLFVAVGAGYGWHRWQYTPGYSLALATAAGEIRQLDLPDGTHVALNADSSVSVRYYPRHREVVLDRGEAFFQVAPDVDRPFTVDTGPSRVTVVGTAFDVRAASPHVVVKVLHGRVRVTPDRARADETVSLGAEQGVAVDPATGMHQPVVAVADSVGGWRNGRLVFRRTPLAEVAEEVAQYLGKPVTFEAPQLRTLTVSGFATTDAPAAFLEALPDLLPVRVKRGADGGYVIADR</sequence>
<evidence type="ECO:0000313" key="4">
    <source>
        <dbReference type="Proteomes" id="UP001161276"/>
    </source>
</evidence>
<dbReference type="EMBL" id="JAOCKG010000001">
    <property type="protein sequence ID" value="MDH2049054.1"/>
    <property type="molecule type" value="Genomic_DNA"/>
</dbReference>
<dbReference type="AlphaFoldDB" id="A0AA43AZS9"/>
<dbReference type="Gene3D" id="2.60.120.1440">
    <property type="match status" value="1"/>
</dbReference>
<dbReference type="Pfam" id="PF04773">
    <property type="entry name" value="FecR"/>
    <property type="match status" value="1"/>
</dbReference>
<dbReference type="PANTHER" id="PTHR30273">
    <property type="entry name" value="PERIPLASMIC SIGNAL SENSOR AND SIGMA FACTOR ACTIVATOR FECR-RELATED"/>
    <property type="match status" value="1"/>
</dbReference>
<dbReference type="PANTHER" id="PTHR30273:SF2">
    <property type="entry name" value="PROTEIN FECR"/>
    <property type="match status" value="1"/>
</dbReference>